<evidence type="ECO:0000256" key="1">
    <source>
        <dbReference type="ARBA" id="ARBA00002388"/>
    </source>
</evidence>
<reference evidence="8" key="1">
    <citation type="submission" date="2017-11" db="EMBL/GenBank/DDBJ databases">
        <authorList>
            <person name="Watanabe M."/>
            <person name="Kojima H."/>
        </authorList>
    </citation>
    <scope>NUCLEOTIDE SEQUENCE [LARGE SCALE GENOMIC DNA]</scope>
    <source>
        <strain evidence="8">Tokyo 01</strain>
    </source>
</reference>
<dbReference type="PROSITE" id="PS50072">
    <property type="entry name" value="CSA_PPIASE_2"/>
    <property type="match status" value="1"/>
</dbReference>
<dbReference type="Gene3D" id="2.40.100.10">
    <property type="entry name" value="Cyclophilin-like"/>
    <property type="match status" value="1"/>
</dbReference>
<dbReference type="GO" id="GO:0003755">
    <property type="term" value="F:peptidyl-prolyl cis-trans isomerase activity"/>
    <property type="evidence" value="ECO:0007669"/>
    <property type="project" value="UniProtKB-UniRule"/>
</dbReference>
<protein>
    <recommendedName>
        <fullName evidence="5">Peptidyl-prolyl cis-trans isomerase</fullName>
        <shortName evidence="5">PPIase</shortName>
        <ecNumber evidence="5">5.2.1.8</ecNumber>
    </recommendedName>
</protein>
<dbReference type="InterPro" id="IPR002130">
    <property type="entry name" value="Cyclophilin-type_PPIase_dom"/>
</dbReference>
<proteinExistence type="inferred from homology"/>
<sequence length="160" mass="17652">MEAARAVIRTKFGDMTLRFFPKLAPNHVDNFIQLSRSGFYNGTVFHRVIPGFMIQGGDPNSRNPDGAHYGTGGPGYNLKAEFSSRPHKRGILSMARSAQPDSAGSQFFICVADAPYLDGKYTVFGEVVSGIEIADKIVSQPRDARDNPTERTEMRVEIKP</sequence>
<dbReference type="PANTHER" id="PTHR45625:SF4">
    <property type="entry name" value="PEPTIDYLPROLYL ISOMERASE DOMAIN AND WD REPEAT-CONTAINING PROTEIN 1"/>
    <property type="match status" value="1"/>
</dbReference>
<feature type="domain" description="PPIase cyclophilin-type" evidence="6">
    <location>
        <begin position="13"/>
        <end position="150"/>
    </location>
</feature>
<comment type="similarity">
    <text evidence="2 5">Belongs to the cyclophilin-type PPIase family.</text>
</comment>
<evidence type="ECO:0000313" key="7">
    <source>
        <dbReference type="EMBL" id="GBC60301.1"/>
    </source>
</evidence>
<evidence type="ECO:0000256" key="2">
    <source>
        <dbReference type="ARBA" id="ARBA00007365"/>
    </source>
</evidence>
<gene>
    <name evidence="7" type="ORF">DENIS_1252</name>
</gene>
<dbReference type="Proteomes" id="UP000288096">
    <property type="component" value="Unassembled WGS sequence"/>
</dbReference>
<evidence type="ECO:0000256" key="3">
    <source>
        <dbReference type="ARBA" id="ARBA00023110"/>
    </source>
</evidence>
<dbReference type="PRINTS" id="PR00153">
    <property type="entry name" value="CSAPPISMRASE"/>
</dbReference>
<evidence type="ECO:0000256" key="5">
    <source>
        <dbReference type="RuleBase" id="RU363019"/>
    </source>
</evidence>
<keyword evidence="8" id="KW-1185">Reference proteome</keyword>
<dbReference type="SUPFAM" id="SSF50891">
    <property type="entry name" value="Cyclophilin-like"/>
    <property type="match status" value="1"/>
</dbReference>
<dbReference type="EC" id="5.2.1.8" evidence="5"/>
<comment type="function">
    <text evidence="1 5">PPIases accelerate the folding of proteins. It catalyzes the cis-trans isomerization of proline imidic peptide bonds in oligopeptides.</text>
</comment>
<name>A0A401FTL3_9BACT</name>
<keyword evidence="4 5" id="KW-0413">Isomerase</keyword>
<dbReference type="PROSITE" id="PS00170">
    <property type="entry name" value="CSA_PPIASE_1"/>
    <property type="match status" value="1"/>
</dbReference>
<dbReference type="InterPro" id="IPR024936">
    <property type="entry name" value="Cyclophilin-type_PPIase"/>
</dbReference>
<comment type="catalytic activity">
    <reaction evidence="5">
        <text>[protein]-peptidylproline (omega=180) = [protein]-peptidylproline (omega=0)</text>
        <dbReference type="Rhea" id="RHEA:16237"/>
        <dbReference type="Rhea" id="RHEA-COMP:10747"/>
        <dbReference type="Rhea" id="RHEA-COMP:10748"/>
        <dbReference type="ChEBI" id="CHEBI:83833"/>
        <dbReference type="ChEBI" id="CHEBI:83834"/>
        <dbReference type="EC" id="5.2.1.8"/>
    </reaction>
</comment>
<comment type="caution">
    <text evidence="7">The sequence shown here is derived from an EMBL/GenBank/DDBJ whole genome shotgun (WGS) entry which is preliminary data.</text>
</comment>
<dbReference type="CDD" id="cd00317">
    <property type="entry name" value="cyclophilin"/>
    <property type="match status" value="1"/>
</dbReference>
<dbReference type="InterPro" id="IPR029000">
    <property type="entry name" value="Cyclophilin-like_dom_sf"/>
</dbReference>
<keyword evidence="3 5" id="KW-0697">Rotamase</keyword>
<dbReference type="OrthoDB" id="9807797at2"/>
<accession>A0A401FTL3</accession>
<dbReference type="GO" id="GO:0006457">
    <property type="term" value="P:protein folding"/>
    <property type="evidence" value="ECO:0007669"/>
    <property type="project" value="InterPro"/>
</dbReference>
<evidence type="ECO:0000313" key="8">
    <source>
        <dbReference type="Proteomes" id="UP000288096"/>
    </source>
</evidence>
<dbReference type="InterPro" id="IPR044666">
    <property type="entry name" value="Cyclophilin_A-like"/>
</dbReference>
<dbReference type="InterPro" id="IPR020892">
    <property type="entry name" value="Cyclophilin-type_PPIase_CS"/>
</dbReference>
<evidence type="ECO:0000259" key="6">
    <source>
        <dbReference type="PROSITE" id="PS50072"/>
    </source>
</evidence>
<dbReference type="EMBL" id="BEXT01000001">
    <property type="protein sequence ID" value="GBC60301.1"/>
    <property type="molecule type" value="Genomic_DNA"/>
</dbReference>
<dbReference type="AlphaFoldDB" id="A0A401FTL3"/>
<reference evidence="8" key="2">
    <citation type="submission" date="2019-01" db="EMBL/GenBank/DDBJ databases">
        <title>Genome sequence of Desulfonema ishimotonii strain Tokyo 01.</title>
        <authorList>
            <person name="Fukui M."/>
        </authorList>
    </citation>
    <scope>NUCLEOTIDE SEQUENCE [LARGE SCALE GENOMIC DNA]</scope>
    <source>
        <strain evidence="8">Tokyo 01</strain>
    </source>
</reference>
<organism evidence="7 8">
    <name type="scientific">Desulfonema ishimotonii</name>
    <dbReference type="NCBI Taxonomy" id="45657"/>
    <lineage>
        <taxon>Bacteria</taxon>
        <taxon>Pseudomonadati</taxon>
        <taxon>Thermodesulfobacteriota</taxon>
        <taxon>Desulfobacteria</taxon>
        <taxon>Desulfobacterales</taxon>
        <taxon>Desulfococcaceae</taxon>
        <taxon>Desulfonema</taxon>
    </lineage>
</organism>
<dbReference type="Pfam" id="PF00160">
    <property type="entry name" value="Pro_isomerase"/>
    <property type="match status" value="1"/>
</dbReference>
<evidence type="ECO:0000256" key="4">
    <source>
        <dbReference type="ARBA" id="ARBA00023235"/>
    </source>
</evidence>
<dbReference type="PANTHER" id="PTHR45625">
    <property type="entry name" value="PEPTIDYL-PROLYL CIS-TRANS ISOMERASE-RELATED"/>
    <property type="match status" value="1"/>
</dbReference>
<dbReference type="PIRSF" id="PIRSF001467">
    <property type="entry name" value="Peptidylpro_ismrse"/>
    <property type="match status" value="1"/>
</dbReference>